<feature type="transmembrane region" description="Helical" evidence="7">
    <location>
        <begin position="105"/>
        <end position="130"/>
    </location>
</feature>
<dbReference type="InterPro" id="IPR004752">
    <property type="entry name" value="AmpG_permease/AT-1"/>
</dbReference>
<dbReference type="PANTHER" id="PTHR12778">
    <property type="entry name" value="SOLUTE CARRIER FAMILY 33 ACETYL-COA TRANSPORTER -RELATED"/>
    <property type="match status" value="1"/>
</dbReference>
<feature type="transmembrane region" description="Helical" evidence="7">
    <location>
        <begin position="559"/>
        <end position="579"/>
    </location>
</feature>
<dbReference type="Pfam" id="PF07690">
    <property type="entry name" value="MFS_1"/>
    <property type="match status" value="1"/>
</dbReference>
<proteinExistence type="inferred from homology"/>
<comment type="subcellular location">
    <subcellularLocation>
        <location evidence="1">Membrane</location>
        <topology evidence="1">Multi-pass membrane protein</topology>
    </subcellularLocation>
</comment>
<name>A0ABR7CNS2_9BACT</name>
<feature type="transmembrane region" description="Helical" evidence="7">
    <location>
        <begin position="142"/>
        <end position="162"/>
    </location>
</feature>
<comment type="caution">
    <text evidence="8">The sequence shown here is derived from an EMBL/GenBank/DDBJ whole genome shotgun (WGS) entry which is preliminary data.</text>
</comment>
<dbReference type="EMBL" id="JACOOK010000005">
    <property type="protein sequence ID" value="MBC5617328.1"/>
    <property type="molecule type" value="Genomic_DNA"/>
</dbReference>
<keyword evidence="9" id="KW-1185">Reference proteome</keyword>
<evidence type="ECO:0000256" key="7">
    <source>
        <dbReference type="SAM" id="Phobius"/>
    </source>
</evidence>
<keyword evidence="3" id="KW-0813">Transport</keyword>
<evidence type="ECO:0000256" key="2">
    <source>
        <dbReference type="ARBA" id="ARBA00007015"/>
    </source>
</evidence>
<feature type="transmembrane region" description="Helical" evidence="7">
    <location>
        <begin position="468"/>
        <end position="490"/>
    </location>
</feature>
<evidence type="ECO:0000256" key="6">
    <source>
        <dbReference type="ARBA" id="ARBA00023136"/>
    </source>
</evidence>
<dbReference type="InterPro" id="IPR039309">
    <property type="entry name" value="BT1"/>
</dbReference>
<dbReference type="Pfam" id="PF03092">
    <property type="entry name" value="BT1"/>
    <property type="match status" value="1"/>
</dbReference>
<feature type="transmembrane region" description="Helical" evidence="7">
    <location>
        <begin position="367"/>
        <end position="391"/>
    </location>
</feature>
<evidence type="ECO:0000256" key="3">
    <source>
        <dbReference type="ARBA" id="ARBA00022448"/>
    </source>
</evidence>
<dbReference type="InterPro" id="IPR036259">
    <property type="entry name" value="MFS_trans_sf"/>
</dbReference>
<dbReference type="InterPro" id="IPR011701">
    <property type="entry name" value="MFS"/>
</dbReference>
<feature type="transmembrane region" description="Helical" evidence="7">
    <location>
        <begin position="591"/>
        <end position="609"/>
    </location>
</feature>
<evidence type="ECO:0000313" key="8">
    <source>
        <dbReference type="EMBL" id="MBC5617328.1"/>
    </source>
</evidence>
<dbReference type="PANTHER" id="PTHR12778:SF10">
    <property type="entry name" value="MAJOR FACILITATOR SUPERFAMILY DOMAIN-CONTAINING PROTEIN 3"/>
    <property type="match status" value="1"/>
</dbReference>
<keyword evidence="5 7" id="KW-1133">Transmembrane helix</keyword>
<organism evidence="8 9">
    <name type="scientific">Alistipes hominis</name>
    <dbReference type="NCBI Taxonomy" id="2763015"/>
    <lineage>
        <taxon>Bacteria</taxon>
        <taxon>Pseudomonadati</taxon>
        <taxon>Bacteroidota</taxon>
        <taxon>Bacteroidia</taxon>
        <taxon>Bacteroidales</taxon>
        <taxon>Rikenellaceae</taxon>
        <taxon>Alistipes</taxon>
    </lineage>
</organism>
<accession>A0ABR7CNS2</accession>
<dbReference type="RefSeq" id="WP_118656992.1">
    <property type="nucleotide sequence ID" value="NZ_JACOOK010000005.1"/>
</dbReference>
<dbReference type="SUPFAM" id="SSF103473">
    <property type="entry name" value="MFS general substrate transporter"/>
    <property type="match status" value="2"/>
</dbReference>
<feature type="transmembrane region" description="Helical" evidence="7">
    <location>
        <begin position="497"/>
        <end position="517"/>
    </location>
</feature>
<evidence type="ECO:0000256" key="5">
    <source>
        <dbReference type="ARBA" id="ARBA00022989"/>
    </source>
</evidence>
<feature type="transmembrane region" description="Helical" evidence="7">
    <location>
        <begin position="73"/>
        <end position="99"/>
    </location>
</feature>
<keyword evidence="6 7" id="KW-0472">Membrane</keyword>
<comment type="similarity">
    <text evidence="2">Belongs to the major facilitator superfamily. Folate-biopterin transporter (TC 2.A.71) family.</text>
</comment>
<feature type="transmembrane region" description="Helical" evidence="7">
    <location>
        <begin position="412"/>
        <end position="435"/>
    </location>
</feature>
<keyword evidence="4 7" id="KW-0812">Transmembrane</keyword>
<reference evidence="8 9" key="1">
    <citation type="submission" date="2020-08" db="EMBL/GenBank/DDBJ databases">
        <title>Genome public.</title>
        <authorList>
            <person name="Liu C."/>
            <person name="Sun Q."/>
        </authorList>
    </citation>
    <scope>NUCLEOTIDE SEQUENCE [LARGE SCALE GENOMIC DNA]</scope>
    <source>
        <strain evidence="8 9">New-7</strain>
    </source>
</reference>
<protein>
    <submittedName>
        <fullName evidence="8">MFS transporter</fullName>
    </submittedName>
</protein>
<evidence type="ECO:0000256" key="4">
    <source>
        <dbReference type="ARBA" id="ARBA00022692"/>
    </source>
</evidence>
<sequence length="624" mass="68889">MKNLKRSPWAWIPTLYLAEGLPYVAVMTISVILYKRMGVSNTDIALYTSWLYLPWVIKPFWSPFVDLLKTKRWWIVTMQLLLGAGFAGIAFTIPAPFFFQATLAFFWLMAFSSATHDIAADGFYMLALDTNRQALYVGVRSTFYRVATIMGQGLLIILAGLIESATGTEPLRIDVKVQPGQSRTEFRLPETAAVPSGHSGELHFLTAPGPVTISTAGIPQDSLKRWLQLVEAQNRANGFLTSGEQPGTAVRNVAEAGWWTIHVSEPLGGWIRRRFGERREAAVVSGFSGDIAVAAVSLSGCPEPGREVVLNTSMNRGDRSVSLVHGDRLTFDETNWNRPAYIVFQADPKLEQSSSAEYKGLSGNIPFAWSVTFFVLAGLFVLFGLWHRFALPRPGSDRASARSTPRDILRQFSATFVSFFKKPQAAAAIFFMLTFRFSEAQLLKLINPFLLDPKEAGGLGLTTGEVGLVYGTIGIIGLTLGGIIGGVAAARGGLKKWIWPMTFSMLLTCVTFVYLSFSQTSNLLAINACVFIEQFGYGFGFTAYMLYLMYYADGPQKTAHYAICTGFMALGMMIPGMFAGWLQEQLGYNHFFVWVMLCSVVPVVAVSLLKIDPDYGRRKENDNG</sequence>
<gene>
    <name evidence="8" type="ORF">H8S08_09925</name>
</gene>
<evidence type="ECO:0000313" key="9">
    <source>
        <dbReference type="Proteomes" id="UP000636891"/>
    </source>
</evidence>
<dbReference type="Gene3D" id="1.20.1250.20">
    <property type="entry name" value="MFS general substrate transporter like domains"/>
    <property type="match status" value="1"/>
</dbReference>
<feature type="transmembrane region" description="Helical" evidence="7">
    <location>
        <begin position="12"/>
        <end position="32"/>
    </location>
</feature>
<feature type="transmembrane region" description="Helical" evidence="7">
    <location>
        <begin position="523"/>
        <end position="547"/>
    </location>
</feature>
<dbReference type="Proteomes" id="UP000636891">
    <property type="component" value="Unassembled WGS sequence"/>
</dbReference>
<evidence type="ECO:0000256" key="1">
    <source>
        <dbReference type="ARBA" id="ARBA00004141"/>
    </source>
</evidence>